<keyword evidence="5 6" id="KW-0695">RNA-directed DNA polymerase</keyword>
<evidence type="ECO:0000256" key="2">
    <source>
        <dbReference type="ARBA" id="ARBA00022695"/>
    </source>
</evidence>
<organism evidence="6 7">
    <name type="scientific">Aeromonas veronii</name>
    <dbReference type="NCBI Taxonomy" id="654"/>
    <lineage>
        <taxon>Bacteria</taxon>
        <taxon>Pseudomonadati</taxon>
        <taxon>Pseudomonadota</taxon>
        <taxon>Gammaproteobacteria</taxon>
        <taxon>Aeromonadales</taxon>
        <taxon>Aeromonadaceae</taxon>
        <taxon>Aeromonas</taxon>
    </lineage>
</organism>
<accession>A0AAX2UVV7</accession>
<protein>
    <submittedName>
        <fullName evidence="6">RNA-directed DNA polymerase</fullName>
    </submittedName>
</protein>
<dbReference type="AlphaFoldDB" id="A0AAX2UVV7"/>
<evidence type="ECO:0000256" key="3">
    <source>
        <dbReference type="ARBA" id="ARBA00022723"/>
    </source>
</evidence>
<dbReference type="InterPro" id="IPR000123">
    <property type="entry name" value="Reverse_transcriptase_msDNA"/>
</dbReference>
<dbReference type="GO" id="GO:0003723">
    <property type="term" value="F:RNA binding"/>
    <property type="evidence" value="ECO:0007669"/>
    <property type="project" value="InterPro"/>
</dbReference>
<keyword evidence="1" id="KW-0808">Transferase</keyword>
<dbReference type="GO" id="GO:0046872">
    <property type="term" value="F:metal ion binding"/>
    <property type="evidence" value="ECO:0007669"/>
    <property type="project" value="UniProtKB-KW"/>
</dbReference>
<evidence type="ECO:0000313" key="7">
    <source>
        <dbReference type="Proteomes" id="UP000796104"/>
    </source>
</evidence>
<reference evidence="6" key="1">
    <citation type="submission" date="2017-10" db="EMBL/GenBank/DDBJ databases">
        <authorList>
            <person name="Colston S.M."/>
            <person name="Graf J."/>
        </authorList>
    </citation>
    <scope>NUCLEOTIDE SEQUENCE</scope>
    <source>
        <strain evidence="6">BAQ071013-135</strain>
    </source>
</reference>
<reference evidence="6" key="2">
    <citation type="journal article" date="2019" name="PLoS ONE">
        <title>Identification and characterization of putative Aeromonas spp. T3SS effectors.</title>
        <authorList>
            <person name="Rangel L.T."/>
            <person name="Marden J."/>
            <person name="Colston S."/>
            <person name="Setubal J.C."/>
            <person name="Graf J."/>
            <person name="Gogarten J.P."/>
        </authorList>
    </citation>
    <scope>NUCLEOTIDE SEQUENCE</scope>
    <source>
        <strain evidence="6">BAQ071013-135</strain>
    </source>
</reference>
<dbReference type="CDD" id="cd03487">
    <property type="entry name" value="RT_Bac_retron_II"/>
    <property type="match status" value="1"/>
</dbReference>
<proteinExistence type="predicted"/>
<evidence type="ECO:0000313" key="6">
    <source>
        <dbReference type="EMBL" id="TND55354.1"/>
    </source>
</evidence>
<evidence type="ECO:0000256" key="1">
    <source>
        <dbReference type="ARBA" id="ARBA00022679"/>
    </source>
</evidence>
<dbReference type="EMBL" id="PDXJ01000007">
    <property type="protein sequence ID" value="TND55354.1"/>
    <property type="molecule type" value="Genomic_DNA"/>
</dbReference>
<evidence type="ECO:0000256" key="5">
    <source>
        <dbReference type="ARBA" id="ARBA00022918"/>
    </source>
</evidence>
<sequence length="321" mass="36378">MMSRVNNKSYPLNQSPLFKINSPARLAKILLVSDASVLIKLKEKGEKNYYFGSTDKGRDIEVPLSQLSRIHSRINKLLSNITPPDYLYSGVKKRSNVKNAAVHAGNKKLLKIDIAKYYQSISEEQVFRCFRKVFQCAPEVASLIASLCCVKGHLPTGSTISQSLSFAVNRPVFDNINIYSHSKGIKFTCYVDDLTFSGDEIPSGFCDYIVGYIKKNRGYKCHKIRRYNAETDKRVTGVIISDGKLKVMNRHVREINYLYKNVNSMLKKHAATDKELIHFFQRLQGHLFSAGQVNLRYRRLGASVVQIRKSSAVPALNQNTM</sequence>
<dbReference type="PRINTS" id="PR00866">
    <property type="entry name" value="RNADNAPOLMS"/>
</dbReference>
<dbReference type="GO" id="GO:0003964">
    <property type="term" value="F:RNA-directed DNA polymerase activity"/>
    <property type="evidence" value="ECO:0007669"/>
    <property type="project" value="UniProtKB-KW"/>
</dbReference>
<keyword evidence="4" id="KW-0460">Magnesium</keyword>
<comment type="caution">
    <text evidence="6">The sequence shown here is derived from an EMBL/GenBank/DDBJ whole genome shotgun (WGS) entry which is preliminary data.</text>
</comment>
<dbReference type="RefSeq" id="WP_082032601.1">
    <property type="nucleotide sequence ID" value="NZ_CAWORL010000048.1"/>
</dbReference>
<name>A0AAX2UVV7_AERVE</name>
<keyword evidence="3" id="KW-0479">Metal-binding</keyword>
<evidence type="ECO:0000256" key="4">
    <source>
        <dbReference type="ARBA" id="ARBA00022842"/>
    </source>
</evidence>
<gene>
    <name evidence="6" type="ORF">CF123_05465</name>
</gene>
<dbReference type="Proteomes" id="UP000796104">
    <property type="component" value="Unassembled WGS sequence"/>
</dbReference>
<keyword evidence="2" id="KW-0548">Nucleotidyltransferase</keyword>